<dbReference type="EMBL" id="PDOE01000007">
    <property type="protein sequence ID" value="RKL66417.1"/>
    <property type="molecule type" value="Genomic_DNA"/>
</dbReference>
<organism evidence="10 11">
    <name type="scientific">Salipaludibacillus neizhouensis</name>
    <dbReference type="NCBI Taxonomy" id="885475"/>
    <lineage>
        <taxon>Bacteria</taxon>
        <taxon>Bacillati</taxon>
        <taxon>Bacillota</taxon>
        <taxon>Bacilli</taxon>
        <taxon>Bacillales</taxon>
        <taxon>Bacillaceae</taxon>
    </lineage>
</organism>
<sequence>MKRVFDKYKNQHFLTFYNRTESKLFKDYKHIKSNIEFAAYKNKYQTVSFISPTSGEGKTTTCCHLALTFAREGKNVLLIDGNLNHPMLNKIFHVKNDYGLSNVLVGQKKLSESINTTQFESLKLLTSGPTMANFNPILQSSAMDHLIGEVKEKFDFIFIDNPPVLDSDTGKIIASKSDGTVLVVRDHKTDINEMLEAKRVLDAYAVNLIGVIFNGKKLSIKDRLIRA</sequence>
<evidence type="ECO:0000256" key="8">
    <source>
        <dbReference type="ARBA" id="ARBA00051245"/>
    </source>
</evidence>
<keyword evidence="3" id="KW-0808">Transferase</keyword>
<evidence type="ECO:0000259" key="9">
    <source>
        <dbReference type="Pfam" id="PF13614"/>
    </source>
</evidence>
<evidence type="ECO:0000313" key="11">
    <source>
        <dbReference type="Proteomes" id="UP000281498"/>
    </source>
</evidence>
<evidence type="ECO:0000256" key="3">
    <source>
        <dbReference type="ARBA" id="ARBA00022679"/>
    </source>
</evidence>
<evidence type="ECO:0000256" key="7">
    <source>
        <dbReference type="ARBA" id="ARBA00023137"/>
    </source>
</evidence>
<keyword evidence="11" id="KW-1185">Reference proteome</keyword>
<evidence type="ECO:0000256" key="6">
    <source>
        <dbReference type="ARBA" id="ARBA00022840"/>
    </source>
</evidence>
<dbReference type="SUPFAM" id="SSF52540">
    <property type="entry name" value="P-loop containing nucleoside triphosphate hydrolases"/>
    <property type="match status" value="1"/>
</dbReference>
<reference evidence="10 11" key="1">
    <citation type="submission" date="2017-10" db="EMBL/GenBank/DDBJ databases">
        <title>Bacillus sp. nov., a halophilic bacterium isolated from a Keqin Lake.</title>
        <authorList>
            <person name="Wang H."/>
        </authorList>
    </citation>
    <scope>NUCLEOTIDE SEQUENCE [LARGE SCALE GENOMIC DNA]</scope>
    <source>
        <strain evidence="10 11">KCTC 13187</strain>
    </source>
</reference>
<keyword evidence="5" id="KW-0418">Kinase</keyword>
<evidence type="ECO:0000256" key="1">
    <source>
        <dbReference type="ARBA" id="ARBA00007316"/>
    </source>
</evidence>
<comment type="caution">
    <text evidence="10">The sequence shown here is derived from an EMBL/GenBank/DDBJ whole genome shotgun (WGS) entry which is preliminary data.</text>
</comment>
<accession>A0A3A9K113</accession>
<evidence type="ECO:0000256" key="2">
    <source>
        <dbReference type="ARBA" id="ARBA00011903"/>
    </source>
</evidence>
<evidence type="ECO:0000256" key="5">
    <source>
        <dbReference type="ARBA" id="ARBA00022777"/>
    </source>
</evidence>
<dbReference type="PANTHER" id="PTHR32309:SF13">
    <property type="entry name" value="FERRIC ENTEROBACTIN TRANSPORT PROTEIN FEPE"/>
    <property type="match status" value="1"/>
</dbReference>
<dbReference type="Proteomes" id="UP000281498">
    <property type="component" value="Unassembled WGS sequence"/>
</dbReference>
<feature type="domain" description="AAA" evidence="9">
    <location>
        <begin position="46"/>
        <end position="179"/>
    </location>
</feature>
<comment type="similarity">
    <text evidence="1">Belongs to the CpsD/CapB family.</text>
</comment>
<dbReference type="GO" id="GO:0004715">
    <property type="term" value="F:non-membrane spanning protein tyrosine kinase activity"/>
    <property type="evidence" value="ECO:0007669"/>
    <property type="project" value="UniProtKB-EC"/>
</dbReference>
<keyword evidence="4" id="KW-0547">Nucleotide-binding</keyword>
<protein>
    <recommendedName>
        <fullName evidence="2">non-specific protein-tyrosine kinase</fullName>
        <ecNumber evidence="2">2.7.10.2</ecNumber>
    </recommendedName>
</protein>
<dbReference type="NCBIfam" id="TIGR01007">
    <property type="entry name" value="eps_fam"/>
    <property type="match status" value="1"/>
</dbReference>
<dbReference type="GO" id="GO:0005886">
    <property type="term" value="C:plasma membrane"/>
    <property type="evidence" value="ECO:0007669"/>
    <property type="project" value="TreeGrafter"/>
</dbReference>
<dbReference type="InterPro" id="IPR027417">
    <property type="entry name" value="P-loop_NTPase"/>
</dbReference>
<gene>
    <name evidence="10" type="ORF">CR203_16125</name>
</gene>
<proteinExistence type="inferred from homology"/>
<name>A0A3A9K113_9BACI</name>
<dbReference type="PANTHER" id="PTHR32309">
    <property type="entry name" value="TYROSINE-PROTEIN KINASE"/>
    <property type="match status" value="1"/>
</dbReference>
<evidence type="ECO:0000313" key="10">
    <source>
        <dbReference type="EMBL" id="RKL66417.1"/>
    </source>
</evidence>
<dbReference type="GO" id="GO:0005524">
    <property type="term" value="F:ATP binding"/>
    <property type="evidence" value="ECO:0007669"/>
    <property type="project" value="UniProtKB-KW"/>
</dbReference>
<dbReference type="InterPro" id="IPR025669">
    <property type="entry name" value="AAA_dom"/>
</dbReference>
<dbReference type="CDD" id="cd05387">
    <property type="entry name" value="BY-kinase"/>
    <property type="match status" value="1"/>
</dbReference>
<evidence type="ECO:0000256" key="4">
    <source>
        <dbReference type="ARBA" id="ARBA00022741"/>
    </source>
</evidence>
<dbReference type="InterPro" id="IPR050445">
    <property type="entry name" value="Bact_polysacc_biosynth/exp"/>
</dbReference>
<dbReference type="OrthoDB" id="9794577at2"/>
<dbReference type="InterPro" id="IPR005702">
    <property type="entry name" value="Wzc-like_C"/>
</dbReference>
<keyword evidence="6" id="KW-0067">ATP-binding</keyword>
<dbReference type="AlphaFoldDB" id="A0A3A9K113"/>
<dbReference type="EC" id="2.7.10.2" evidence="2"/>
<dbReference type="Pfam" id="PF13614">
    <property type="entry name" value="AAA_31"/>
    <property type="match status" value="1"/>
</dbReference>
<comment type="catalytic activity">
    <reaction evidence="8">
        <text>L-tyrosyl-[protein] + ATP = O-phospho-L-tyrosyl-[protein] + ADP + H(+)</text>
        <dbReference type="Rhea" id="RHEA:10596"/>
        <dbReference type="Rhea" id="RHEA-COMP:10136"/>
        <dbReference type="Rhea" id="RHEA-COMP:20101"/>
        <dbReference type="ChEBI" id="CHEBI:15378"/>
        <dbReference type="ChEBI" id="CHEBI:30616"/>
        <dbReference type="ChEBI" id="CHEBI:46858"/>
        <dbReference type="ChEBI" id="CHEBI:61978"/>
        <dbReference type="ChEBI" id="CHEBI:456216"/>
        <dbReference type="EC" id="2.7.10.2"/>
    </reaction>
</comment>
<keyword evidence="7" id="KW-0829">Tyrosine-protein kinase</keyword>
<dbReference type="Gene3D" id="3.40.50.300">
    <property type="entry name" value="P-loop containing nucleotide triphosphate hydrolases"/>
    <property type="match status" value="1"/>
</dbReference>